<accession>A0A3M5PE75</accession>
<dbReference type="InterPro" id="IPR007001">
    <property type="entry name" value="Shufflon_N"/>
</dbReference>
<evidence type="ECO:0000313" key="2">
    <source>
        <dbReference type="EMBL" id="RMT82814.1"/>
    </source>
</evidence>
<evidence type="ECO:0000259" key="1">
    <source>
        <dbReference type="Pfam" id="PF04917"/>
    </source>
</evidence>
<organism evidence="2 3">
    <name type="scientific">Pseudomonas viridiflava</name>
    <name type="common">Phytomonas viridiflava</name>
    <dbReference type="NCBI Taxonomy" id="33069"/>
    <lineage>
        <taxon>Bacteria</taxon>
        <taxon>Pseudomonadati</taxon>
        <taxon>Pseudomonadota</taxon>
        <taxon>Gammaproteobacteria</taxon>
        <taxon>Pseudomonadales</taxon>
        <taxon>Pseudomonadaceae</taxon>
        <taxon>Pseudomonas</taxon>
    </lineage>
</organism>
<dbReference type="Pfam" id="PF04917">
    <property type="entry name" value="Shufflon_N"/>
    <property type="match status" value="1"/>
</dbReference>
<gene>
    <name evidence="2" type="ORF">ALP40_04697</name>
</gene>
<evidence type="ECO:0000313" key="3">
    <source>
        <dbReference type="Proteomes" id="UP000273854"/>
    </source>
</evidence>
<comment type="caution">
    <text evidence="2">The sequence shown here is derived from an EMBL/GenBank/DDBJ whole genome shotgun (WGS) entry which is preliminary data.</text>
</comment>
<name>A0A3M5PE75_PSEVI</name>
<dbReference type="Proteomes" id="UP000273854">
    <property type="component" value="Unassembled WGS sequence"/>
</dbReference>
<reference evidence="2 3" key="1">
    <citation type="submission" date="2018-08" db="EMBL/GenBank/DDBJ databases">
        <title>Recombination of ecologically and evolutionarily significant loci maintains genetic cohesion in the Pseudomonas syringae species complex.</title>
        <authorList>
            <person name="Dillon M."/>
            <person name="Thakur S."/>
            <person name="Almeida R.N.D."/>
            <person name="Weir B.S."/>
            <person name="Guttman D.S."/>
        </authorList>
    </citation>
    <scope>NUCLEOTIDE SEQUENCE [LARGE SCALE GENOMIC DNA]</scope>
    <source>
        <strain evidence="2 3">ICMP 19473</strain>
    </source>
</reference>
<dbReference type="RefSeq" id="WP_122207772.1">
    <property type="nucleotide sequence ID" value="NZ_RBTP01000022.1"/>
</dbReference>
<dbReference type="AlphaFoldDB" id="A0A3M5PE75"/>
<proteinExistence type="predicted"/>
<sequence>MERLHKNFYTGGNICGGTVASEGRGTVGEYPQLNGVAAAGTACATNGMIGHTSTGRSLSCESQVGWVTGASVPNCTTLTIHGRDTNDVTAYACPVGYTKISWDKTGSGQRFQTQPIASSCAGQTSLPCLRLRLRLRLRTCDAPSHRAH</sequence>
<feature type="domain" description="Bacterial shufflon protein N-terminal" evidence="1">
    <location>
        <begin position="6"/>
        <end position="62"/>
    </location>
</feature>
<dbReference type="EMBL" id="RBTP01000022">
    <property type="protein sequence ID" value="RMT82814.1"/>
    <property type="molecule type" value="Genomic_DNA"/>
</dbReference>
<protein>
    <submittedName>
        <fullName evidence="2">Conjugative transfer pilus-tip adhesin protein PilV</fullName>
    </submittedName>
</protein>
<dbReference type="OrthoDB" id="7220054at2"/>